<dbReference type="Pfam" id="PF00797">
    <property type="entry name" value="Acetyltransf_2"/>
    <property type="match status" value="1"/>
</dbReference>
<reference evidence="4" key="1">
    <citation type="journal article" date="2019" name="Int. J. Syst. Evol. Microbiol.">
        <title>The Global Catalogue of Microorganisms (GCM) 10K type strain sequencing project: providing services to taxonomists for standard genome sequencing and annotation.</title>
        <authorList>
            <consortium name="The Broad Institute Genomics Platform"/>
            <consortium name="The Broad Institute Genome Sequencing Center for Infectious Disease"/>
            <person name="Wu L."/>
            <person name="Ma J."/>
        </authorList>
    </citation>
    <scope>NUCLEOTIDE SEQUENCE [LARGE SCALE GENOMIC DNA]</scope>
    <source>
        <strain evidence="4">JCM 17130</strain>
    </source>
</reference>
<proteinExistence type="inferred from homology"/>
<dbReference type="RefSeq" id="WP_388004851.1">
    <property type="nucleotide sequence ID" value="NZ_JBHUEE010000003.1"/>
</dbReference>
<accession>A0ABW4L3R0</accession>
<dbReference type="Gene3D" id="2.40.128.150">
    <property type="entry name" value="Cysteine proteinases"/>
    <property type="match status" value="1"/>
</dbReference>
<keyword evidence="4" id="KW-1185">Reference proteome</keyword>
<dbReference type="Proteomes" id="UP001597277">
    <property type="component" value="Unassembled WGS sequence"/>
</dbReference>
<dbReference type="PANTHER" id="PTHR11786">
    <property type="entry name" value="N-HYDROXYARYLAMINE O-ACETYLTRANSFERASE"/>
    <property type="match status" value="1"/>
</dbReference>
<evidence type="ECO:0000256" key="1">
    <source>
        <dbReference type="ARBA" id="ARBA00006547"/>
    </source>
</evidence>
<name>A0ABW4L3R0_9MICO</name>
<dbReference type="PANTHER" id="PTHR11786:SF0">
    <property type="entry name" value="ARYLAMINE N-ACETYLTRANSFERASE 4-RELATED"/>
    <property type="match status" value="1"/>
</dbReference>
<gene>
    <name evidence="3" type="ORF">ACFSE6_08210</name>
</gene>
<dbReference type="SUPFAM" id="SSF54001">
    <property type="entry name" value="Cysteine proteinases"/>
    <property type="match status" value="1"/>
</dbReference>
<protein>
    <submittedName>
        <fullName evidence="3">Arylamine N-acetyltransferase</fullName>
    </submittedName>
</protein>
<dbReference type="InterPro" id="IPR001447">
    <property type="entry name" value="Arylamine_N-AcTrfase"/>
</dbReference>
<evidence type="ECO:0000313" key="3">
    <source>
        <dbReference type="EMBL" id="MFD1717814.1"/>
    </source>
</evidence>
<dbReference type="InterPro" id="IPR038765">
    <property type="entry name" value="Papain-like_cys_pep_sf"/>
</dbReference>
<sequence>MTPEAVAGYLDRIGADRPAQLDAEALRDLHVRHQRSVPFENLSIHLGEPVVLDEAALVEKIVARRRGGFCYELNGAFAALLSALGFEVSLLGASTFADGLALPPLVHMAVRVDLPDGPWLADVGFGRGFAYHPLRLDDRSDQLDREGTFRLSETGSGDLLLTCDGAPKYRLETRPRLLTEFEPTCWWTQTSPRSRFTGSLVCSLVTGDGRLTLSGNELARTRDGVRHEETLADEAVLPAYRELFGITLEEAPRVRPQEPVLSR</sequence>
<comment type="caution">
    <text evidence="3">The sequence shown here is derived from an EMBL/GenBank/DDBJ whole genome shotgun (WGS) entry which is preliminary data.</text>
</comment>
<comment type="similarity">
    <text evidence="1 2">Belongs to the arylamine N-acetyltransferase family.</text>
</comment>
<dbReference type="EMBL" id="JBHUEE010000003">
    <property type="protein sequence ID" value="MFD1717814.1"/>
    <property type="molecule type" value="Genomic_DNA"/>
</dbReference>
<evidence type="ECO:0000313" key="4">
    <source>
        <dbReference type="Proteomes" id="UP001597277"/>
    </source>
</evidence>
<organism evidence="3 4">
    <name type="scientific">Georgenia deserti</name>
    <dbReference type="NCBI Taxonomy" id="2093781"/>
    <lineage>
        <taxon>Bacteria</taxon>
        <taxon>Bacillati</taxon>
        <taxon>Actinomycetota</taxon>
        <taxon>Actinomycetes</taxon>
        <taxon>Micrococcales</taxon>
        <taxon>Bogoriellaceae</taxon>
        <taxon>Georgenia</taxon>
    </lineage>
</organism>
<evidence type="ECO:0000256" key="2">
    <source>
        <dbReference type="RuleBase" id="RU003452"/>
    </source>
</evidence>
<dbReference type="PRINTS" id="PR01543">
    <property type="entry name" value="ANATRNSFRASE"/>
</dbReference>
<dbReference type="Gene3D" id="3.30.2140.10">
    <property type="entry name" value="Arylamine N-acetyltransferase"/>
    <property type="match status" value="1"/>
</dbReference>